<dbReference type="PANTHER" id="PTHR42928:SF5">
    <property type="entry name" value="BLR1237 PROTEIN"/>
    <property type="match status" value="1"/>
</dbReference>
<evidence type="ECO:0000256" key="1">
    <source>
        <dbReference type="ARBA" id="ARBA00006987"/>
    </source>
</evidence>
<dbReference type="RefSeq" id="WP_096353729.1">
    <property type="nucleotide sequence ID" value="NZ_AP014946.1"/>
</dbReference>
<gene>
    <name evidence="3" type="ORF">GJW-30_1_01507</name>
</gene>
<sequence>MLTRRHALIAGAAALVASRAQAQTFPSRPITIVVPYPAGGPVDLLARLIAQEATGNLGQPITVDNRGGGAGTIGTTLVARAEPDGHTLVLGTNQTHATNQSLLKEISYDGVKDFAPVIGIAETPHVLVVRKELGVTSVEELIALAKQKPGALNYGSTGNGSASHLCAELFKVKAGLQMQPVHFRGSAPMLQELLGERLDLSFATLPTVISQIDSGALPALAVASAKRAIRLGGVPTLGESGIEGVEADAWFTLFAPAKTPPANVERLHAAIAAALKHDGPKAAIAQQGLTAALRSPAEVAASLPTEVERWAAVIKAANIKSE</sequence>
<dbReference type="AlphaFoldDB" id="A0A0S3PSV9"/>
<dbReference type="InterPro" id="IPR042100">
    <property type="entry name" value="Bug_dom1"/>
</dbReference>
<dbReference type="SUPFAM" id="SSF53850">
    <property type="entry name" value="Periplasmic binding protein-like II"/>
    <property type="match status" value="1"/>
</dbReference>
<keyword evidence="3" id="KW-0675">Receptor</keyword>
<dbReference type="Proteomes" id="UP000236884">
    <property type="component" value="Chromosome"/>
</dbReference>
<dbReference type="KEGG" id="vgo:GJW-30_1_01507"/>
<proteinExistence type="inferred from homology"/>
<evidence type="ECO:0000256" key="2">
    <source>
        <dbReference type="SAM" id="SignalP"/>
    </source>
</evidence>
<dbReference type="Pfam" id="PF03401">
    <property type="entry name" value="TctC"/>
    <property type="match status" value="1"/>
</dbReference>
<comment type="similarity">
    <text evidence="1">Belongs to the UPF0065 (bug) family.</text>
</comment>
<keyword evidence="4" id="KW-1185">Reference proteome</keyword>
<reference evidence="3 4" key="1">
    <citation type="submission" date="2015-08" db="EMBL/GenBank/DDBJ databases">
        <title>Investigation of the bacterial diversity of lava forest soil.</title>
        <authorList>
            <person name="Lee J.S."/>
        </authorList>
    </citation>
    <scope>NUCLEOTIDE SEQUENCE [LARGE SCALE GENOMIC DNA]</scope>
    <source>
        <strain evidence="3 4">GJW-30</strain>
    </source>
</reference>
<evidence type="ECO:0000313" key="3">
    <source>
        <dbReference type="EMBL" id="BAT58979.1"/>
    </source>
</evidence>
<dbReference type="EMBL" id="AP014946">
    <property type="protein sequence ID" value="BAT58979.1"/>
    <property type="molecule type" value="Genomic_DNA"/>
</dbReference>
<feature type="signal peptide" evidence="2">
    <location>
        <begin position="1"/>
        <end position="22"/>
    </location>
</feature>
<protein>
    <submittedName>
        <fullName evidence="3">Tripartite tricarboxylate transporter family receptor</fullName>
    </submittedName>
</protein>
<accession>A0A0S3PSV9</accession>
<organism evidence="3 4">
    <name type="scientific">Variibacter gotjawalensis</name>
    <dbReference type="NCBI Taxonomy" id="1333996"/>
    <lineage>
        <taxon>Bacteria</taxon>
        <taxon>Pseudomonadati</taxon>
        <taxon>Pseudomonadota</taxon>
        <taxon>Alphaproteobacteria</taxon>
        <taxon>Hyphomicrobiales</taxon>
        <taxon>Nitrobacteraceae</taxon>
        <taxon>Variibacter</taxon>
    </lineage>
</organism>
<keyword evidence="2" id="KW-0732">Signal</keyword>
<name>A0A0S3PSV9_9BRAD</name>
<dbReference type="Gene3D" id="3.40.190.150">
    <property type="entry name" value="Bordetella uptake gene, domain 1"/>
    <property type="match status" value="1"/>
</dbReference>
<evidence type="ECO:0000313" key="4">
    <source>
        <dbReference type="Proteomes" id="UP000236884"/>
    </source>
</evidence>
<dbReference type="OrthoDB" id="7250553at2"/>
<dbReference type="PIRSF" id="PIRSF017082">
    <property type="entry name" value="YflP"/>
    <property type="match status" value="1"/>
</dbReference>
<dbReference type="InterPro" id="IPR005064">
    <property type="entry name" value="BUG"/>
</dbReference>
<dbReference type="PANTHER" id="PTHR42928">
    <property type="entry name" value="TRICARBOXYLATE-BINDING PROTEIN"/>
    <property type="match status" value="1"/>
</dbReference>
<feature type="chain" id="PRO_5006615731" evidence="2">
    <location>
        <begin position="23"/>
        <end position="322"/>
    </location>
</feature>
<dbReference type="Gene3D" id="3.40.190.10">
    <property type="entry name" value="Periplasmic binding protein-like II"/>
    <property type="match status" value="1"/>
</dbReference>